<reference evidence="1" key="1">
    <citation type="submission" date="2022-11" db="EMBL/GenBank/DDBJ databases">
        <title>Genome Sequence of Boeremia exigua.</title>
        <authorList>
            <person name="Buettner E."/>
        </authorList>
    </citation>
    <scope>NUCLEOTIDE SEQUENCE</scope>
    <source>
        <strain evidence="1">CU02</strain>
    </source>
</reference>
<gene>
    <name evidence="1" type="ORF">OPT61_g4853</name>
</gene>
<keyword evidence="2" id="KW-1185">Reference proteome</keyword>
<organism evidence="1 2">
    <name type="scientific">Boeremia exigua</name>
    <dbReference type="NCBI Taxonomy" id="749465"/>
    <lineage>
        <taxon>Eukaryota</taxon>
        <taxon>Fungi</taxon>
        <taxon>Dikarya</taxon>
        <taxon>Ascomycota</taxon>
        <taxon>Pezizomycotina</taxon>
        <taxon>Dothideomycetes</taxon>
        <taxon>Pleosporomycetidae</taxon>
        <taxon>Pleosporales</taxon>
        <taxon>Pleosporineae</taxon>
        <taxon>Didymellaceae</taxon>
        <taxon>Boeremia</taxon>
    </lineage>
</organism>
<comment type="caution">
    <text evidence="1">The sequence shown here is derived from an EMBL/GenBank/DDBJ whole genome shotgun (WGS) entry which is preliminary data.</text>
</comment>
<dbReference type="EMBL" id="JAPHNI010000291">
    <property type="protein sequence ID" value="KAJ8112886.1"/>
    <property type="molecule type" value="Genomic_DNA"/>
</dbReference>
<protein>
    <submittedName>
        <fullName evidence="1">Uncharacterized protein</fullName>
    </submittedName>
</protein>
<sequence length="231" mass="25172">MAASTCYNVVVFGEPGVGKTCFIDQFCYGRSFVAYDPDNSGLSHKIVVGGRVSNLALIDLSTAFLKPDQGMHPTEWAEKMLAEADGVVLLYDVTDLASLGYITEEAYSYLWACRKSSTADAERDERESFGCVLVGNKQDLVATGERISADSQTLACEWAQTQGFKSIGIDSLSKAGPQSALELLVKDIQKLERLGLLQARAEELQEGKVSYEANKGSIRNTLRIVLQPSRS</sequence>
<proteinExistence type="predicted"/>
<evidence type="ECO:0000313" key="2">
    <source>
        <dbReference type="Proteomes" id="UP001153331"/>
    </source>
</evidence>
<name>A0ACC2ICG8_9PLEO</name>
<accession>A0ACC2ICG8</accession>
<dbReference type="Proteomes" id="UP001153331">
    <property type="component" value="Unassembled WGS sequence"/>
</dbReference>
<evidence type="ECO:0000313" key="1">
    <source>
        <dbReference type="EMBL" id="KAJ8112886.1"/>
    </source>
</evidence>